<dbReference type="RefSeq" id="WP_226575377.1">
    <property type="nucleotide sequence ID" value="NZ_BLAY01000009.1"/>
</dbReference>
<gene>
    <name evidence="2" type="ORF">MiSe_09220</name>
</gene>
<organism evidence="2 3">
    <name type="scientific">Microseira wollei NIES-4236</name>
    <dbReference type="NCBI Taxonomy" id="2530354"/>
    <lineage>
        <taxon>Bacteria</taxon>
        <taxon>Bacillati</taxon>
        <taxon>Cyanobacteriota</taxon>
        <taxon>Cyanophyceae</taxon>
        <taxon>Oscillatoriophycideae</taxon>
        <taxon>Aerosakkonematales</taxon>
        <taxon>Aerosakkonemataceae</taxon>
        <taxon>Microseira</taxon>
    </lineage>
</organism>
<keyword evidence="3" id="KW-1185">Reference proteome</keyword>
<evidence type="ECO:0000313" key="3">
    <source>
        <dbReference type="Proteomes" id="UP001050975"/>
    </source>
</evidence>
<evidence type="ECO:0000313" key="2">
    <source>
        <dbReference type="EMBL" id="GET36174.1"/>
    </source>
</evidence>
<evidence type="ECO:0000256" key="1">
    <source>
        <dbReference type="SAM" id="MobiDB-lite"/>
    </source>
</evidence>
<dbReference type="AlphaFoldDB" id="A0AAV3WF24"/>
<name>A0AAV3WF24_9CYAN</name>
<feature type="region of interest" description="Disordered" evidence="1">
    <location>
        <begin position="1"/>
        <end position="25"/>
    </location>
</feature>
<protein>
    <submittedName>
        <fullName evidence="2">Uncharacterized protein</fullName>
    </submittedName>
</protein>
<proteinExistence type="predicted"/>
<sequence>MNTEPRDKDAYPGNLFTGGNSAPANPNGYNGSPLAASLMARLIAIARFRNLSTVLEFKQ</sequence>
<dbReference type="EMBL" id="BLAY01000009">
    <property type="protein sequence ID" value="GET36174.1"/>
    <property type="molecule type" value="Genomic_DNA"/>
</dbReference>
<dbReference type="Proteomes" id="UP001050975">
    <property type="component" value="Unassembled WGS sequence"/>
</dbReference>
<accession>A0AAV3WF24</accession>
<reference evidence="2" key="1">
    <citation type="submission" date="2019-10" db="EMBL/GenBank/DDBJ databases">
        <title>Draft genome sequece of Microseira wollei NIES-4236.</title>
        <authorList>
            <person name="Yamaguchi H."/>
            <person name="Suzuki S."/>
            <person name="Kawachi M."/>
        </authorList>
    </citation>
    <scope>NUCLEOTIDE SEQUENCE</scope>
    <source>
        <strain evidence="2">NIES-4236</strain>
    </source>
</reference>
<feature type="compositionally biased region" description="Basic and acidic residues" evidence="1">
    <location>
        <begin position="1"/>
        <end position="10"/>
    </location>
</feature>
<comment type="caution">
    <text evidence="2">The sequence shown here is derived from an EMBL/GenBank/DDBJ whole genome shotgun (WGS) entry which is preliminary data.</text>
</comment>